<evidence type="ECO:0000256" key="4">
    <source>
        <dbReference type="ARBA" id="ARBA00022692"/>
    </source>
</evidence>
<accession>A0A4R9AB10</accession>
<organism evidence="9 10">
    <name type="scientific">Cryobacterium frigoriphilum</name>
    <dbReference type="NCBI Taxonomy" id="1259150"/>
    <lineage>
        <taxon>Bacteria</taxon>
        <taxon>Bacillati</taxon>
        <taxon>Actinomycetota</taxon>
        <taxon>Actinomycetes</taxon>
        <taxon>Micrococcales</taxon>
        <taxon>Microbacteriaceae</taxon>
        <taxon>Cryobacterium</taxon>
    </lineage>
</organism>
<sequence>MAGGRRVSTYISIAFLLAVALLTVGGLYLVARYTAVAADPLERMPFLSGWVPEEHALSRYHARWYPLTLLFLAFDVEMLFMYPWALVVAQEGISAVIEMFVFLGVLMVGVVWAWREGALRWV</sequence>
<dbReference type="GO" id="GO:0008137">
    <property type="term" value="F:NADH dehydrogenase (ubiquinone) activity"/>
    <property type="evidence" value="ECO:0007669"/>
    <property type="project" value="InterPro"/>
</dbReference>
<proteinExistence type="inferred from homology"/>
<dbReference type="PANTHER" id="PTHR11058:SF9">
    <property type="entry name" value="NADH-UBIQUINONE OXIDOREDUCTASE CHAIN 3"/>
    <property type="match status" value="1"/>
</dbReference>
<dbReference type="OrthoDB" id="9791970at2"/>
<keyword evidence="6 8" id="KW-0472">Membrane</keyword>
<evidence type="ECO:0000256" key="8">
    <source>
        <dbReference type="SAM" id="Phobius"/>
    </source>
</evidence>
<comment type="function">
    <text evidence="7">NDH-1 shuttles electrons from NADH, via FMN and iron-sulfur (Fe-S) centers, to quinones in the respiratory chain.</text>
</comment>
<dbReference type="AlphaFoldDB" id="A0A4R9AB10"/>
<evidence type="ECO:0000256" key="6">
    <source>
        <dbReference type="ARBA" id="ARBA00023136"/>
    </source>
</evidence>
<dbReference type="Proteomes" id="UP000297447">
    <property type="component" value="Unassembled WGS sequence"/>
</dbReference>
<comment type="caution">
    <text evidence="9">The sequence shown here is derived from an EMBL/GenBank/DDBJ whole genome shotgun (WGS) entry which is preliminary data.</text>
</comment>
<dbReference type="InterPro" id="IPR038430">
    <property type="entry name" value="NDAH_ubi_oxred_su3_sf"/>
</dbReference>
<feature type="transmembrane region" description="Helical" evidence="8">
    <location>
        <begin position="95"/>
        <end position="114"/>
    </location>
</feature>
<keyword evidence="10" id="KW-1185">Reference proteome</keyword>
<evidence type="ECO:0000256" key="7">
    <source>
        <dbReference type="RuleBase" id="RU003639"/>
    </source>
</evidence>
<dbReference type="InterPro" id="IPR000440">
    <property type="entry name" value="NADH_UbQ/plastoQ_OxRdtase_su3"/>
</dbReference>
<evidence type="ECO:0000313" key="9">
    <source>
        <dbReference type="EMBL" id="TFD55834.1"/>
    </source>
</evidence>
<keyword evidence="3" id="KW-0813">Transport</keyword>
<evidence type="ECO:0000256" key="1">
    <source>
        <dbReference type="ARBA" id="ARBA00004370"/>
    </source>
</evidence>
<keyword evidence="4 7" id="KW-0812">Transmembrane</keyword>
<feature type="transmembrane region" description="Helical" evidence="8">
    <location>
        <begin position="64"/>
        <end position="88"/>
    </location>
</feature>
<keyword evidence="7" id="KW-0520">NAD</keyword>
<reference evidence="9 10" key="1">
    <citation type="submission" date="2019-03" db="EMBL/GenBank/DDBJ databases">
        <title>Genomics of glacier-inhabiting Cryobacterium strains.</title>
        <authorList>
            <person name="Liu Q."/>
            <person name="Xin Y.-H."/>
        </authorList>
    </citation>
    <scope>NUCLEOTIDE SEQUENCE [LARGE SCALE GENOMIC DNA]</scope>
    <source>
        <strain evidence="9 10">Hh14</strain>
    </source>
</reference>
<dbReference type="PANTHER" id="PTHR11058">
    <property type="entry name" value="NADH-UBIQUINONE OXIDOREDUCTASE CHAIN 3"/>
    <property type="match status" value="1"/>
</dbReference>
<dbReference type="EMBL" id="SOHE01000003">
    <property type="protein sequence ID" value="TFD55834.1"/>
    <property type="molecule type" value="Genomic_DNA"/>
</dbReference>
<keyword evidence="5 8" id="KW-1133">Transmembrane helix</keyword>
<dbReference type="Gene3D" id="1.20.58.1610">
    <property type="entry name" value="NADH:ubiquinone/plastoquinone oxidoreductase, chain 3"/>
    <property type="match status" value="1"/>
</dbReference>
<evidence type="ECO:0000256" key="2">
    <source>
        <dbReference type="ARBA" id="ARBA00008472"/>
    </source>
</evidence>
<protein>
    <recommendedName>
        <fullName evidence="7">NADH-quinone oxidoreductase subunit</fullName>
        <ecNumber evidence="7">7.1.1.-</ecNumber>
    </recommendedName>
</protein>
<gene>
    <name evidence="9" type="ORF">E3T55_00480</name>
</gene>
<dbReference type="GO" id="GO:0030964">
    <property type="term" value="C:NADH dehydrogenase complex"/>
    <property type="evidence" value="ECO:0007669"/>
    <property type="project" value="TreeGrafter"/>
</dbReference>
<comment type="subcellular location">
    <subcellularLocation>
        <location evidence="7">Cell membrane</location>
        <topology evidence="7">Multi-pass membrane protein</topology>
    </subcellularLocation>
    <subcellularLocation>
        <location evidence="1">Membrane</location>
    </subcellularLocation>
</comment>
<dbReference type="GO" id="GO:0005886">
    <property type="term" value="C:plasma membrane"/>
    <property type="evidence" value="ECO:0007669"/>
    <property type="project" value="UniProtKB-SubCell"/>
</dbReference>
<dbReference type="EC" id="7.1.1.-" evidence="7"/>
<dbReference type="GO" id="GO:0048038">
    <property type="term" value="F:quinone binding"/>
    <property type="evidence" value="ECO:0007669"/>
    <property type="project" value="UniProtKB-KW"/>
</dbReference>
<comment type="similarity">
    <text evidence="2 7">Belongs to the complex I subunit 3 family.</text>
</comment>
<evidence type="ECO:0000256" key="3">
    <source>
        <dbReference type="ARBA" id="ARBA00022448"/>
    </source>
</evidence>
<keyword evidence="7" id="KW-0874">Quinone</keyword>
<evidence type="ECO:0000256" key="5">
    <source>
        <dbReference type="ARBA" id="ARBA00022989"/>
    </source>
</evidence>
<evidence type="ECO:0000313" key="10">
    <source>
        <dbReference type="Proteomes" id="UP000297447"/>
    </source>
</evidence>
<dbReference type="Pfam" id="PF00507">
    <property type="entry name" value="Oxidored_q4"/>
    <property type="match status" value="1"/>
</dbReference>
<name>A0A4R9AB10_9MICO</name>
<feature type="transmembrane region" description="Helical" evidence="8">
    <location>
        <begin position="7"/>
        <end position="31"/>
    </location>
</feature>
<comment type="catalytic activity">
    <reaction evidence="7">
        <text>a quinone + NADH + 5 H(+)(in) = a quinol + NAD(+) + 4 H(+)(out)</text>
        <dbReference type="Rhea" id="RHEA:57888"/>
        <dbReference type="ChEBI" id="CHEBI:15378"/>
        <dbReference type="ChEBI" id="CHEBI:24646"/>
        <dbReference type="ChEBI" id="CHEBI:57540"/>
        <dbReference type="ChEBI" id="CHEBI:57945"/>
        <dbReference type="ChEBI" id="CHEBI:132124"/>
    </reaction>
</comment>